<keyword evidence="3" id="KW-1185">Reference proteome</keyword>
<protein>
    <recommendedName>
        <fullName evidence="4">Peptidylprolyl isomerase</fullName>
    </recommendedName>
</protein>
<sequence length="379" mass="39879">MVHLCRTLAIAAAACIGSCDAFANQQQKQSLHGQLYTQQKKKAQYQEDNDFASSSPSIASNSRRAWIAGGLAVLLTSPSPANAVRAIGGAEEDCRAAGNCLEIGELDGAIGWTWGGKDRCEATDPRCGANGQLMDSVPSGAAVPDTMGLKITDIVTLEFSIGTRSDAEKLTIKLGLYGENSQASVKQFLDFITSGLRTTSDLIFENGMGVESAPVALSRGGIVAQIEPQKRLDIGIPSQAAAYARSKGKNKIDDFLAQPRPKAILDEEALRPRNAAGLVTIPGKGVGYGGTTLESDDEAYESSFQITAAPFEGKDRDPSQQRVIGQLIDQESMANLARLASLPTKKGFKGVIPGQNSGPPLLKVTLTGIEVQPVAGSNS</sequence>
<evidence type="ECO:0000313" key="3">
    <source>
        <dbReference type="Proteomes" id="UP001295423"/>
    </source>
</evidence>
<evidence type="ECO:0000313" key="2">
    <source>
        <dbReference type="EMBL" id="CAJ1946784.1"/>
    </source>
</evidence>
<evidence type="ECO:0008006" key="4">
    <source>
        <dbReference type="Google" id="ProtNLM"/>
    </source>
</evidence>
<comment type="caution">
    <text evidence="2">The sequence shown here is derived from an EMBL/GenBank/DDBJ whole genome shotgun (WGS) entry which is preliminary data.</text>
</comment>
<dbReference type="Proteomes" id="UP001295423">
    <property type="component" value="Unassembled WGS sequence"/>
</dbReference>
<proteinExistence type="predicted"/>
<keyword evidence="1" id="KW-0732">Signal</keyword>
<feature type="chain" id="PRO_5041957026" description="Peptidylprolyl isomerase" evidence="1">
    <location>
        <begin position="22"/>
        <end position="379"/>
    </location>
</feature>
<feature type="signal peptide" evidence="1">
    <location>
        <begin position="1"/>
        <end position="21"/>
    </location>
</feature>
<reference evidence="2" key="1">
    <citation type="submission" date="2023-08" db="EMBL/GenBank/DDBJ databases">
        <authorList>
            <person name="Audoor S."/>
            <person name="Bilcke G."/>
        </authorList>
    </citation>
    <scope>NUCLEOTIDE SEQUENCE</scope>
</reference>
<dbReference type="EMBL" id="CAKOGP040001714">
    <property type="protein sequence ID" value="CAJ1946784.1"/>
    <property type="molecule type" value="Genomic_DNA"/>
</dbReference>
<accession>A0AAD2FN87</accession>
<organism evidence="2 3">
    <name type="scientific">Cylindrotheca closterium</name>
    <dbReference type="NCBI Taxonomy" id="2856"/>
    <lineage>
        <taxon>Eukaryota</taxon>
        <taxon>Sar</taxon>
        <taxon>Stramenopiles</taxon>
        <taxon>Ochrophyta</taxon>
        <taxon>Bacillariophyta</taxon>
        <taxon>Bacillariophyceae</taxon>
        <taxon>Bacillariophycidae</taxon>
        <taxon>Bacillariales</taxon>
        <taxon>Bacillariaceae</taxon>
        <taxon>Cylindrotheca</taxon>
    </lineage>
</organism>
<gene>
    <name evidence="2" type="ORF">CYCCA115_LOCUS10836</name>
</gene>
<evidence type="ECO:0000256" key="1">
    <source>
        <dbReference type="SAM" id="SignalP"/>
    </source>
</evidence>
<dbReference type="AlphaFoldDB" id="A0AAD2FN87"/>
<name>A0AAD2FN87_9STRA</name>